<feature type="domain" description="Association with the SNF1 complex (ASC)" evidence="3">
    <location>
        <begin position="183"/>
        <end position="271"/>
    </location>
</feature>
<dbReference type="PANTHER" id="PTHR46316:SF6">
    <property type="entry name" value="ASSOCIATION WITH THE SNF1 COMPLEX (ASC) DOMAIN-CONTAINING PROTEIN"/>
    <property type="match status" value="1"/>
</dbReference>
<organism evidence="4 5">
    <name type="scientific">Jatropha curcas</name>
    <name type="common">Barbados nut</name>
    <dbReference type="NCBI Taxonomy" id="180498"/>
    <lineage>
        <taxon>Eukaryota</taxon>
        <taxon>Viridiplantae</taxon>
        <taxon>Streptophyta</taxon>
        <taxon>Embryophyta</taxon>
        <taxon>Tracheophyta</taxon>
        <taxon>Spermatophyta</taxon>
        <taxon>Magnoliopsida</taxon>
        <taxon>eudicotyledons</taxon>
        <taxon>Gunneridae</taxon>
        <taxon>Pentapetalae</taxon>
        <taxon>rosids</taxon>
        <taxon>fabids</taxon>
        <taxon>Malpighiales</taxon>
        <taxon>Euphorbiaceae</taxon>
        <taxon>Crotonoideae</taxon>
        <taxon>Jatropheae</taxon>
        <taxon>Jatropha</taxon>
    </lineage>
</organism>
<dbReference type="InterPro" id="IPR006828">
    <property type="entry name" value="ASC_dom"/>
</dbReference>
<accession>A0A067KCG4</accession>
<dbReference type="CDD" id="cd02859">
    <property type="entry name" value="E_set_AMPKbeta_like_N"/>
    <property type="match status" value="1"/>
</dbReference>
<dbReference type="STRING" id="180498.A0A067KCG4"/>
<protein>
    <recommendedName>
        <fullName evidence="3">Association with the SNF1 complex (ASC) domain-containing protein</fullName>
    </recommendedName>
</protein>
<dbReference type="Gene3D" id="2.60.40.10">
    <property type="entry name" value="Immunoglobulins"/>
    <property type="match status" value="1"/>
</dbReference>
<feature type="region of interest" description="Disordered" evidence="2">
    <location>
        <begin position="181"/>
        <end position="207"/>
    </location>
</feature>
<dbReference type="PANTHER" id="PTHR46316">
    <property type="entry name" value="SNF1-RELATED PROTEIN KINASE REGULATORY SUBUNIT BETA-1"/>
    <property type="match status" value="1"/>
</dbReference>
<evidence type="ECO:0000313" key="5">
    <source>
        <dbReference type="Proteomes" id="UP000027138"/>
    </source>
</evidence>
<name>A0A067KCG4_JATCU</name>
<dbReference type="InterPro" id="IPR014756">
    <property type="entry name" value="Ig_E-set"/>
</dbReference>
<dbReference type="Pfam" id="PF16561">
    <property type="entry name" value="AMPK1_CBM"/>
    <property type="match status" value="1"/>
</dbReference>
<feature type="region of interest" description="Disordered" evidence="2">
    <location>
        <begin position="1"/>
        <end position="22"/>
    </location>
</feature>
<dbReference type="AlphaFoldDB" id="A0A067KCG4"/>
<gene>
    <name evidence="4" type="ORF">JCGZ_18499</name>
</gene>
<sequence length="273" mass="30716">MGNASGKIDEEDTSGEGSHVGYYAPGAYAEAEPMAHSPSNSPTRYQQPLLSLSPQVPAARPSEVMHFHNYDWVQNTIDYRDAFSEKLNPVMITWSYGGKQVAVTGSWDNWDKRQPLHRSGKDFVILKMLPSGVFRYHFIVDELLRYAPDLPLECDDSGIAYNILDVQEDVPEAPESLLEFENPPSPVTSYNNESLDDNDFSKQPPDIPPQLQLTLLNDRSSAVESQQSLPRPRHAVLNHLYIQNNQAQPVALGSTGRFLQKYVTVVLYKPSRR</sequence>
<evidence type="ECO:0000313" key="4">
    <source>
        <dbReference type="EMBL" id="KDP29930.1"/>
    </source>
</evidence>
<comment type="similarity">
    <text evidence="1">Belongs to the 5'-AMP-activated protein kinase beta subunit family.</text>
</comment>
<dbReference type="GO" id="GO:0009507">
    <property type="term" value="C:chloroplast"/>
    <property type="evidence" value="ECO:0007669"/>
    <property type="project" value="UniProtKB-ARBA"/>
</dbReference>
<dbReference type="InterPro" id="IPR043554">
    <property type="entry name" value="KINB"/>
</dbReference>
<keyword evidence="5" id="KW-1185">Reference proteome</keyword>
<dbReference type="InterPro" id="IPR013783">
    <property type="entry name" value="Ig-like_fold"/>
</dbReference>
<dbReference type="InterPro" id="IPR037256">
    <property type="entry name" value="ASC_dom_sf"/>
</dbReference>
<dbReference type="SUPFAM" id="SSF160219">
    <property type="entry name" value="AMPKBI-like"/>
    <property type="match status" value="1"/>
</dbReference>
<dbReference type="Pfam" id="PF04739">
    <property type="entry name" value="AMPKBI"/>
    <property type="match status" value="1"/>
</dbReference>
<dbReference type="InterPro" id="IPR032640">
    <property type="entry name" value="AMPK1_CBM"/>
</dbReference>
<reference evidence="4 5" key="1">
    <citation type="journal article" date="2014" name="PLoS ONE">
        <title>Global Analysis of Gene Expression Profiles in Physic Nut (Jatropha curcas L.) Seedlings Exposed to Salt Stress.</title>
        <authorList>
            <person name="Zhang L."/>
            <person name="Zhang C."/>
            <person name="Wu P."/>
            <person name="Chen Y."/>
            <person name="Li M."/>
            <person name="Jiang H."/>
            <person name="Wu G."/>
        </authorList>
    </citation>
    <scope>NUCLEOTIDE SEQUENCE [LARGE SCALE GENOMIC DNA]</scope>
    <source>
        <strain evidence="5">cv. GZQX0401</strain>
        <tissue evidence="4">Young leaves</tissue>
    </source>
</reference>
<dbReference type="SMART" id="SM01010">
    <property type="entry name" value="AMPKBI"/>
    <property type="match status" value="1"/>
</dbReference>
<evidence type="ECO:0000259" key="3">
    <source>
        <dbReference type="SMART" id="SM01010"/>
    </source>
</evidence>
<dbReference type="Proteomes" id="UP000027138">
    <property type="component" value="Unassembled WGS sequence"/>
</dbReference>
<proteinExistence type="inferred from homology"/>
<evidence type="ECO:0000256" key="1">
    <source>
        <dbReference type="ARBA" id="ARBA00010926"/>
    </source>
</evidence>
<evidence type="ECO:0000256" key="2">
    <source>
        <dbReference type="SAM" id="MobiDB-lite"/>
    </source>
</evidence>
<dbReference type="SUPFAM" id="SSF81296">
    <property type="entry name" value="E set domains"/>
    <property type="match status" value="1"/>
</dbReference>
<dbReference type="EMBL" id="KK914724">
    <property type="protein sequence ID" value="KDP29930.1"/>
    <property type="molecule type" value="Genomic_DNA"/>
</dbReference>
<dbReference type="Gene3D" id="6.20.250.60">
    <property type="match status" value="1"/>
</dbReference>
<dbReference type="OrthoDB" id="531008at2759"/>